<dbReference type="CDD" id="cd07185">
    <property type="entry name" value="OmpA_C-like"/>
    <property type="match status" value="1"/>
</dbReference>
<dbReference type="InterPro" id="IPR036737">
    <property type="entry name" value="OmpA-like_sf"/>
</dbReference>
<feature type="signal peptide" evidence="4">
    <location>
        <begin position="1"/>
        <end position="22"/>
    </location>
</feature>
<gene>
    <name evidence="6" type="ORF">SU60_04070</name>
</gene>
<evidence type="ECO:0000313" key="7">
    <source>
        <dbReference type="Proteomes" id="UP000031977"/>
    </source>
</evidence>
<evidence type="ECO:0000313" key="6">
    <source>
        <dbReference type="EMBL" id="KIN12120.1"/>
    </source>
</evidence>
<evidence type="ECO:0000256" key="4">
    <source>
        <dbReference type="SAM" id="SignalP"/>
    </source>
</evidence>
<evidence type="ECO:0000256" key="1">
    <source>
        <dbReference type="ARBA" id="ARBA00004370"/>
    </source>
</evidence>
<comment type="caution">
    <text evidence="6">The sequence shown here is derived from an EMBL/GenBank/DDBJ whole genome shotgun (WGS) entry which is preliminary data.</text>
</comment>
<dbReference type="EMBL" id="JXOK01000008">
    <property type="protein sequence ID" value="KIN12120.1"/>
    <property type="molecule type" value="Genomic_DNA"/>
</dbReference>
<dbReference type="PROSITE" id="PS51257">
    <property type="entry name" value="PROKAR_LIPOPROTEIN"/>
    <property type="match status" value="1"/>
</dbReference>
<dbReference type="Proteomes" id="UP000031977">
    <property type="component" value="Unassembled WGS sequence"/>
</dbReference>
<feature type="domain" description="OmpA-like" evidence="5">
    <location>
        <begin position="68"/>
        <end position="184"/>
    </location>
</feature>
<dbReference type="AlphaFoldDB" id="A0A0C3IAX5"/>
<dbReference type="InterPro" id="IPR006664">
    <property type="entry name" value="OMP_bac"/>
</dbReference>
<keyword evidence="7" id="KW-1185">Reference proteome</keyword>
<comment type="subcellular location">
    <subcellularLocation>
        <location evidence="1">Membrane</location>
    </subcellularLocation>
</comment>
<proteinExistence type="predicted"/>
<dbReference type="PROSITE" id="PS51123">
    <property type="entry name" value="OMPA_2"/>
    <property type="match status" value="1"/>
</dbReference>
<evidence type="ECO:0000259" key="5">
    <source>
        <dbReference type="PROSITE" id="PS51123"/>
    </source>
</evidence>
<feature type="chain" id="PRO_5002165902" evidence="4">
    <location>
        <begin position="23"/>
        <end position="208"/>
    </location>
</feature>
<dbReference type="STRING" id="50718.SU60_04070"/>
<sequence>MMTKIAIITVLPLFLMIGCAEQINTQVTRYQFDDLRDADGDGVINQRDVCANTPNKAAVDSQGCAHWYQNPDVDLVSFFFEMDKYAIKPEHERPLTEVVTLLKENPDSKVILVGDTSPEASLNYNIALAKRRTREVRQRLVEKGVDPARIEEQEFSQHTSLTNQLQARKRRAIAVIEVQTKGTKPRWTIFSSDTSLTSNSKVEVNDGN</sequence>
<protein>
    <submittedName>
        <fullName evidence="6">Membrane protein</fullName>
    </submittedName>
</protein>
<accession>A0A0C3IAX5</accession>
<dbReference type="Pfam" id="PF00691">
    <property type="entry name" value="OmpA"/>
    <property type="match status" value="1"/>
</dbReference>
<keyword evidence="4" id="KW-0732">Signal</keyword>
<organism evidence="6 7">
    <name type="scientific">Vibrio mytili</name>
    <dbReference type="NCBI Taxonomy" id="50718"/>
    <lineage>
        <taxon>Bacteria</taxon>
        <taxon>Pseudomonadati</taxon>
        <taxon>Pseudomonadota</taxon>
        <taxon>Gammaproteobacteria</taxon>
        <taxon>Vibrionales</taxon>
        <taxon>Vibrionaceae</taxon>
        <taxon>Vibrio</taxon>
    </lineage>
</organism>
<evidence type="ECO:0000256" key="3">
    <source>
        <dbReference type="PROSITE-ProRule" id="PRU00473"/>
    </source>
</evidence>
<dbReference type="PRINTS" id="PR01021">
    <property type="entry name" value="OMPADOMAIN"/>
</dbReference>
<dbReference type="GO" id="GO:0016020">
    <property type="term" value="C:membrane"/>
    <property type="evidence" value="ECO:0007669"/>
    <property type="project" value="UniProtKB-SubCell"/>
</dbReference>
<keyword evidence="2 3" id="KW-0472">Membrane</keyword>
<name>A0A0C3IAX5_9VIBR</name>
<dbReference type="SUPFAM" id="SSF103088">
    <property type="entry name" value="OmpA-like"/>
    <property type="match status" value="1"/>
</dbReference>
<reference evidence="6 7" key="1">
    <citation type="submission" date="2015-01" db="EMBL/GenBank/DDBJ databases">
        <title>Draft genome of Vibrio mytili type strain CAIM 528.</title>
        <authorList>
            <person name="Gonzalez-Castillo A."/>
            <person name="Gomez-Gil B."/>
            <person name="Enciso-Ibarra J."/>
        </authorList>
    </citation>
    <scope>NUCLEOTIDE SEQUENCE [LARGE SCALE GENOMIC DNA]</scope>
    <source>
        <strain evidence="6 7">CAIM 528</strain>
    </source>
</reference>
<dbReference type="InterPro" id="IPR006665">
    <property type="entry name" value="OmpA-like"/>
</dbReference>
<dbReference type="Gene3D" id="3.30.1330.60">
    <property type="entry name" value="OmpA-like domain"/>
    <property type="match status" value="1"/>
</dbReference>
<evidence type="ECO:0000256" key="2">
    <source>
        <dbReference type="ARBA" id="ARBA00023136"/>
    </source>
</evidence>